<organism evidence="3 4">
    <name type="scientific">Romboutsia maritimum</name>
    <dbReference type="NCBI Taxonomy" id="2020948"/>
    <lineage>
        <taxon>Bacteria</taxon>
        <taxon>Bacillati</taxon>
        <taxon>Bacillota</taxon>
        <taxon>Clostridia</taxon>
        <taxon>Peptostreptococcales</taxon>
        <taxon>Peptostreptococcaceae</taxon>
        <taxon>Romboutsia</taxon>
    </lineage>
</organism>
<dbReference type="SUPFAM" id="SSF53335">
    <property type="entry name" value="S-adenosyl-L-methionine-dependent methyltransferases"/>
    <property type="match status" value="1"/>
</dbReference>
<gene>
    <name evidence="3" type="ORF">CHF27_002395</name>
</gene>
<dbReference type="PANTHER" id="PTHR43179:SF7">
    <property type="entry name" value="RHAMNOSYLTRANSFERASE WBBL"/>
    <property type="match status" value="1"/>
</dbReference>
<dbReference type="GO" id="GO:0016740">
    <property type="term" value="F:transferase activity"/>
    <property type="evidence" value="ECO:0007669"/>
    <property type="project" value="UniProtKB-KW"/>
</dbReference>
<dbReference type="InterPro" id="IPR029063">
    <property type="entry name" value="SAM-dependent_MTases_sf"/>
</dbReference>
<dbReference type="Proteomes" id="UP000243494">
    <property type="component" value="Unassembled WGS sequence"/>
</dbReference>
<proteinExistence type="predicted"/>
<feature type="domain" description="Glycosyltransferase 2-like" evidence="2">
    <location>
        <begin position="209"/>
        <end position="317"/>
    </location>
</feature>
<protein>
    <submittedName>
        <fullName evidence="3">Glycosyltransferase</fullName>
    </submittedName>
</protein>
<keyword evidence="3" id="KW-0808">Transferase</keyword>
<evidence type="ECO:0000259" key="2">
    <source>
        <dbReference type="Pfam" id="PF00535"/>
    </source>
</evidence>
<dbReference type="PANTHER" id="PTHR43179">
    <property type="entry name" value="RHAMNOSYLTRANSFERASE WBBL"/>
    <property type="match status" value="1"/>
</dbReference>
<dbReference type="Pfam" id="PF00535">
    <property type="entry name" value="Glycos_transf_2"/>
    <property type="match status" value="1"/>
</dbReference>
<dbReference type="InterPro" id="IPR011990">
    <property type="entry name" value="TPR-like_helical_dom_sf"/>
</dbReference>
<dbReference type="InterPro" id="IPR001173">
    <property type="entry name" value="Glyco_trans_2-like"/>
</dbReference>
<dbReference type="PROSITE" id="PS50005">
    <property type="entry name" value="TPR"/>
    <property type="match status" value="1"/>
</dbReference>
<dbReference type="InterPro" id="IPR029044">
    <property type="entry name" value="Nucleotide-diphossugar_trans"/>
</dbReference>
<evidence type="ECO:0000256" key="1">
    <source>
        <dbReference type="PROSITE-ProRule" id="PRU00339"/>
    </source>
</evidence>
<evidence type="ECO:0000313" key="3">
    <source>
        <dbReference type="EMBL" id="RDY24509.1"/>
    </source>
</evidence>
<dbReference type="Gene3D" id="3.90.550.10">
    <property type="entry name" value="Spore Coat Polysaccharide Biosynthesis Protein SpsA, Chain A"/>
    <property type="match status" value="1"/>
</dbReference>
<comment type="caution">
    <text evidence="3">The sequence shown here is derived from an EMBL/GenBank/DDBJ whole genome shotgun (WGS) entry which is preliminary data.</text>
</comment>
<dbReference type="Pfam" id="PF14559">
    <property type="entry name" value="TPR_19"/>
    <property type="match status" value="1"/>
</dbReference>
<keyword evidence="4" id="KW-1185">Reference proteome</keyword>
<dbReference type="SMART" id="SM00028">
    <property type="entry name" value="TPR"/>
    <property type="match status" value="2"/>
</dbReference>
<feature type="repeat" description="TPR" evidence="1">
    <location>
        <begin position="66"/>
        <end position="99"/>
    </location>
</feature>
<keyword evidence="1" id="KW-0802">TPR repeat</keyword>
<dbReference type="EMBL" id="NOJZ02000002">
    <property type="protein sequence ID" value="RDY24509.1"/>
    <property type="molecule type" value="Genomic_DNA"/>
</dbReference>
<dbReference type="AlphaFoldDB" id="A0A371IVM5"/>
<dbReference type="OrthoDB" id="9771846at2"/>
<dbReference type="Gene3D" id="3.40.50.150">
    <property type="entry name" value="Vaccinia Virus protein VP39"/>
    <property type="match status" value="1"/>
</dbReference>
<dbReference type="Gene3D" id="1.25.40.10">
    <property type="entry name" value="Tetratricopeptide repeat domain"/>
    <property type="match status" value="1"/>
</dbReference>
<reference evidence="3 4" key="1">
    <citation type="journal article" date="2017" name="Genome Announc.">
        <title>Draft Genome Sequence of Romboutsia maritimum sp. nov. Strain CCRI-22766(T), Isolated from Coastal Estuarine Mud.</title>
        <authorList>
            <person name="Maheux A.F."/>
            <person name="Boudreau D.K."/>
            <person name="Berube E."/>
            <person name="Boissinot M."/>
            <person name="Raymond F."/>
            <person name="Brodeur S."/>
            <person name="Corbeil J."/>
            <person name="Brightwell G."/>
            <person name="Broda D."/>
            <person name="Omar R.F."/>
            <person name="Bergeron M.G."/>
        </authorList>
    </citation>
    <scope>NUCLEOTIDE SEQUENCE [LARGE SCALE GENOMIC DNA]</scope>
    <source>
        <strain evidence="3 4">CCRI-22766</strain>
    </source>
</reference>
<accession>A0A371IVM5</accession>
<sequence length="666" mass="77288">MLNEIANMLNQNELEKALNLMLENEELYINDVEFINMKAILCIKVGEYKAAISNLEAALNIDYFNLDTNYNLAYAYEQLGDIEKSIDIYKKIFMIAEDDAEKQAVLNIINSDYYTEKIKDFMAKLLEVNDLKKLLMFIDNNIIILENMDFNDLNKEILSIYDEDKITPGFNYGEVKIIDTILKKHPEMPKNIFESRSNLKKIDERPLVSIFILSYNKLEEYTKKCVESVLKYTKEIDYELVLVDNGSTDGTYEYFKSINYEKKKIIKITKNMGVGYPVCEIFNEVRGKYVVALANDIVVTTNWLSNMVKCAQSDEKIGMVNPVLDFVSNYQSVDLGYTDLDDMQKKAAKYNVSDFRKWHERLKLITLGTLFKKECIDVIGITDYGFIHHYADDDITFRVRRAGYKAILCKDTFISHIGKLSDKGNEVENVGMTKGDEFFIDKYYGIKSTDAMNYECNMVSLLDEDLLEDKNYKILGIDTLCGTPILEVKNKLRENGILNTSLYAFSVDAKYWLDLNTICKKVVVDRVEYITEHFNQKFDYIVIGSYLNLYKEPYQLLRNLFNMLNDDGSILLKLKNNYDIKTFLHMLNLYEDFDKQGINNICIKTLNKVLNEIGYQIEDIKGEEVNISNDIRYKINEMLGDIDQSGNSISNLYVDTYVLKIKKLTK</sequence>
<dbReference type="SUPFAM" id="SSF53448">
    <property type="entry name" value="Nucleotide-diphospho-sugar transferases"/>
    <property type="match status" value="1"/>
</dbReference>
<name>A0A371IVM5_9FIRM</name>
<dbReference type="InterPro" id="IPR019734">
    <property type="entry name" value="TPR_rpt"/>
</dbReference>
<dbReference type="RefSeq" id="WP_095405895.1">
    <property type="nucleotide sequence ID" value="NZ_NOJZ02000002.1"/>
</dbReference>
<evidence type="ECO:0000313" key="4">
    <source>
        <dbReference type="Proteomes" id="UP000243494"/>
    </source>
</evidence>
<dbReference type="SUPFAM" id="SSF48452">
    <property type="entry name" value="TPR-like"/>
    <property type="match status" value="1"/>
</dbReference>